<name>A0A8H7N5K4_BIOOC</name>
<gene>
    <name evidence="1" type="ORF">IM811_017734</name>
</gene>
<proteinExistence type="predicted"/>
<organism evidence="1 2">
    <name type="scientific">Bionectria ochroleuca</name>
    <name type="common">Gliocladium roseum</name>
    <dbReference type="NCBI Taxonomy" id="29856"/>
    <lineage>
        <taxon>Eukaryota</taxon>
        <taxon>Fungi</taxon>
        <taxon>Dikarya</taxon>
        <taxon>Ascomycota</taxon>
        <taxon>Pezizomycotina</taxon>
        <taxon>Sordariomycetes</taxon>
        <taxon>Hypocreomycetidae</taxon>
        <taxon>Hypocreales</taxon>
        <taxon>Bionectriaceae</taxon>
        <taxon>Clonostachys</taxon>
    </lineage>
</organism>
<accession>A0A8H7N5K4</accession>
<dbReference type="AlphaFoldDB" id="A0A8H7N5K4"/>
<evidence type="ECO:0000313" key="2">
    <source>
        <dbReference type="Proteomes" id="UP000616885"/>
    </source>
</evidence>
<evidence type="ECO:0000313" key="1">
    <source>
        <dbReference type="EMBL" id="KAF9748229.1"/>
    </source>
</evidence>
<dbReference type="EMBL" id="JADCTT010000009">
    <property type="protein sequence ID" value="KAF9748229.1"/>
    <property type="molecule type" value="Genomic_DNA"/>
</dbReference>
<reference evidence="1" key="1">
    <citation type="submission" date="2020-10" db="EMBL/GenBank/DDBJ databases">
        <title>High-Quality Genome Resource of Clonostachys rosea strain S41 by Oxford Nanopore Long-Read Sequencing.</title>
        <authorList>
            <person name="Wang H."/>
        </authorList>
    </citation>
    <scope>NUCLEOTIDE SEQUENCE</scope>
    <source>
        <strain evidence="1">S41</strain>
    </source>
</reference>
<comment type="caution">
    <text evidence="1">The sequence shown here is derived from an EMBL/GenBank/DDBJ whole genome shotgun (WGS) entry which is preliminary data.</text>
</comment>
<protein>
    <submittedName>
        <fullName evidence="1">Uncharacterized protein</fullName>
    </submittedName>
</protein>
<dbReference type="Proteomes" id="UP000616885">
    <property type="component" value="Unassembled WGS sequence"/>
</dbReference>
<sequence length="249" mass="29578">MRIQYDTAEYRVGVPLLRPLPLLTSQHNIENRANLSDRERLYKEVAEILDIFDIKLPDEREFKQVTTDPRAIIVNEGYPDRPIALVYRYYKYAPQEPRFTLLITADWSSSCDETWVRVVQVIKVLAINYLRGQDVDVEMIATNLFRRLATEPDLDRPVCEEDIADICEDFGKLWYGDPATKKIWYMPPHWGWNGCHHVEDNTFLVHCHDSFKEADWPLVAGKLRRILEPYGYHLRFEHRDYTRVIEYSW</sequence>